<proteinExistence type="predicted"/>
<dbReference type="InterPro" id="IPR038727">
    <property type="entry name" value="NadR/Ttd14_AAA_dom"/>
</dbReference>
<organism evidence="2 3">
    <name type="scientific">Zootermopsis nevadensis</name>
    <name type="common">Dampwood termite</name>
    <dbReference type="NCBI Taxonomy" id="136037"/>
    <lineage>
        <taxon>Eukaryota</taxon>
        <taxon>Metazoa</taxon>
        <taxon>Ecdysozoa</taxon>
        <taxon>Arthropoda</taxon>
        <taxon>Hexapoda</taxon>
        <taxon>Insecta</taxon>
        <taxon>Pterygota</taxon>
        <taxon>Neoptera</taxon>
        <taxon>Polyneoptera</taxon>
        <taxon>Dictyoptera</taxon>
        <taxon>Blattodea</taxon>
        <taxon>Blattoidea</taxon>
        <taxon>Termitoidae</taxon>
        <taxon>Termopsidae</taxon>
        <taxon>Zootermopsis</taxon>
    </lineage>
</organism>
<dbReference type="SUPFAM" id="SSF55154">
    <property type="entry name" value="CYTH-like phosphatases"/>
    <property type="match status" value="1"/>
</dbReference>
<dbReference type="InterPro" id="IPR053227">
    <property type="entry name" value="TRPL-trafficking_regulator"/>
</dbReference>
<dbReference type="FunFam" id="2.40.320.10:FF:000003">
    <property type="entry name" value="Uncharacterized protein, isoform C"/>
    <property type="match status" value="1"/>
</dbReference>
<evidence type="ECO:0000313" key="2">
    <source>
        <dbReference type="EMBL" id="KDR21421.1"/>
    </source>
</evidence>
<accession>A0A067RC02</accession>
<dbReference type="GO" id="GO:0035091">
    <property type="term" value="F:phosphatidylinositol binding"/>
    <property type="evidence" value="ECO:0007669"/>
    <property type="project" value="TreeGrafter"/>
</dbReference>
<sequence>MEKKQNRVYKVVLTGGPCGGKTTGQSRLCTFFENLGWKVFRVPETATVLLSGGIKFSDLSAEEVEAWLTSYRGRCSVSSPQAYIVSLVIAPAQAGGKPKSEPAFRFQENLLKTMLQIENTFFALGESCSRDCLIICDRGAMDASAFISREKWEQMMVTNRWNSVELRDNRYNQIIHMVSAANGAEDFYTTEEHACRSEGMELARELDYNAAAAWVGHPYFDLIDNSTDFETKICRMISSVCLKLCIDTGDRLLTNSRKLKFLVRGPLPRDSVFPPFQDFDVVHNYLQTNTPKMQARLRKRGQKGHWSYIHTIRKPKIRNQVVEVRTQLTHRDYMNLLAQRDDSHFTIFKKRRCFLFNNQYFQLDIYKEPCHPRCKGLILLETYTTSEDCNVQKSLPQFLTIVEEVTGNPLYSMFNLSLREEWTTTKKFCHALQG</sequence>
<gene>
    <name evidence="2" type="ORF">L798_03456</name>
</gene>
<dbReference type="Pfam" id="PF13521">
    <property type="entry name" value="AAA_28"/>
    <property type="match status" value="1"/>
</dbReference>
<name>A0A067RC02_ZOONE</name>
<dbReference type="Proteomes" id="UP000027135">
    <property type="component" value="Unassembled WGS sequence"/>
</dbReference>
<dbReference type="OMA" id="THGKQDE"/>
<dbReference type="GO" id="GO:0045494">
    <property type="term" value="P:photoreceptor cell maintenance"/>
    <property type="evidence" value="ECO:0007669"/>
    <property type="project" value="TreeGrafter"/>
</dbReference>
<dbReference type="InParanoid" id="A0A067RC02"/>
<dbReference type="AlphaFoldDB" id="A0A067RC02"/>
<dbReference type="Gene3D" id="2.40.320.10">
    <property type="entry name" value="Hypothetical Protein Pfu-838710-001"/>
    <property type="match status" value="1"/>
</dbReference>
<reference evidence="2 3" key="1">
    <citation type="journal article" date="2014" name="Nat. Commun.">
        <title>Molecular traces of alternative social organization in a termite genome.</title>
        <authorList>
            <person name="Terrapon N."/>
            <person name="Li C."/>
            <person name="Robertson H.M."/>
            <person name="Ji L."/>
            <person name="Meng X."/>
            <person name="Booth W."/>
            <person name="Chen Z."/>
            <person name="Childers C.P."/>
            <person name="Glastad K.M."/>
            <person name="Gokhale K."/>
            <person name="Gowin J."/>
            <person name="Gronenberg W."/>
            <person name="Hermansen R.A."/>
            <person name="Hu H."/>
            <person name="Hunt B.G."/>
            <person name="Huylmans A.K."/>
            <person name="Khalil S.M."/>
            <person name="Mitchell R.D."/>
            <person name="Munoz-Torres M.C."/>
            <person name="Mustard J.A."/>
            <person name="Pan H."/>
            <person name="Reese J.T."/>
            <person name="Scharf M.E."/>
            <person name="Sun F."/>
            <person name="Vogel H."/>
            <person name="Xiao J."/>
            <person name="Yang W."/>
            <person name="Yang Z."/>
            <person name="Yang Z."/>
            <person name="Zhou J."/>
            <person name="Zhu J."/>
            <person name="Brent C.S."/>
            <person name="Elsik C.G."/>
            <person name="Goodisman M.A."/>
            <person name="Liberles D.A."/>
            <person name="Roe R.M."/>
            <person name="Vargo E.L."/>
            <person name="Vilcinskas A."/>
            <person name="Wang J."/>
            <person name="Bornberg-Bauer E."/>
            <person name="Korb J."/>
            <person name="Zhang G."/>
            <person name="Liebig J."/>
        </authorList>
    </citation>
    <scope>NUCLEOTIDE SEQUENCE [LARGE SCALE GENOMIC DNA]</scope>
    <source>
        <tissue evidence="2">Whole organism</tissue>
    </source>
</reference>
<dbReference type="GO" id="GO:0070300">
    <property type="term" value="F:phosphatidic acid binding"/>
    <property type="evidence" value="ECO:0007669"/>
    <property type="project" value="TreeGrafter"/>
</dbReference>
<dbReference type="InterPro" id="IPR033469">
    <property type="entry name" value="CYTH-like_dom_sf"/>
</dbReference>
<evidence type="ECO:0000313" key="3">
    <source>
        <dbReference type="Proteomes" id="UP000027135"/>
    </source>
</evidence>
<dbReference type="FunCoup" id="A0A067RC02">
    <property type="interactions" value="309"/>
</dbReference>
<dbReference type="PANTHER" id="PTHR34932:SF1">
    <property type="entry name" value="TRPL TRANSLOCATION DEFECT PROTEIN 14"/>
    <property type="match status" value="1"/>
</dbReference>
<dbReference type="PANTHER" id="PTHR34932">
    <property type="entry name" value="TRPL TRANSLOCATION DEFECT PROTEIN 14"/>
    <property type="match status" value="1"/>
</dbReference>
<dbReference type="GO" id="GO:0005525">
    <property type="term" value="F:GTP binding"/>
    <property type="evidence" value="ECO:0007669"/>
    <property type="project" value="TreeGrafter"/>
</dbReference>
<feature type="domain" description="NadR/Ttd14 AAA" evidence="1">
    <location>
        <begin position="10"/>
        <end position="231"/>
    </location>
</feature>
<dbReference type="EMBL" id="KK852556">
    <property type="protein sequence ID" value="KDR21421.1"/>
    <property type="molecule type" value="Genomic_DNA"/>
</dbReference>
<protein>
    <recommendedName>
        <fullName evidence="1">NadR/Ttd14 AAA domain-containing protein</fullName>
    </recommendedName>
</protein>
<dbReference type="eggNOG" id="ENOG502QVQD">
    <property type="taxonomic scope" value="Eukaryota"/>
</dbReference>
<keyword evidence="3" id="KW-1185">Reference proteome</keyword>
<evidence type="ECO:0000259" key="1">
    <source>
        <dbReference type="Pfam" id="PF13521"/>
    </source>
</evidence>